<dbReference type="SUPFAM" id="SSF52540">
    <property type="entry name" value="P-loop containing nucleoside triphosphate hydrolases"/>
    <property type="match status" value="1"/>
</dbReference>
<proteinExistence type="inferred from homology"/>
<gene>
    <name evidence="11" type="primary">LOC109726925</name>
    <name evidence="8" type="ORF">ACMD2_06289</name>
</gene>
<dbReference type="Proteomes" id="UP000092600">
    <property type="component" value="Unassembled WGS sequence"/>
</dbReference>
<keyword evidence="5" id="KW-0547">Nucleotide-binding</keyword>
<dbReference type="InterPro" id="IPR006259">
    <property type="entry name" value="Adenyl_kin_sub"/>
</dbReference>
<protein>
    <recommendedName>
        <fullName evidence="3">adenylate kinase</fullName>
        <ecNumber evidence="3">2.7.4.3</ecNumber>
    </recommendedName>
</protein>
<dbReference type="OrthoDB" id="439792at2759"/>
<dbReference type="PANTHER" id="PTHR23359">
    <property type="entry name" value="NUCLEOTIDE KINASE"/>
    <property type="match status" value="1"/>
</dbReference>
<dbReference type="GeneID" id="109726925"/>
<evidence type="ECO:0000256" key="4">
    <source>
        <dbReference type="ARBA" id="ARBA00022679"/>
    </source>
</evidence>
<evidence type="ECO:0000256" key="3">
    <source>
        <dbReference type="ARBA" id="ARBA00012955"/>
    </source>
</evidence>
<evidence type="ECO:0000256" key="7">
    <source>
        <dbReference type="RuleBase" id="RU003330"/>
    </source>
</evidence>
<dbReference type="STRING" id="4615.A0A199W2V2"/>
<dbReference type="GO" id="GO:0004017">
    <property type="term" value="F:AMP kinase activity"/>
    <property type="evidence" value="ECO:0007669"/>
    <property type="project" value="UniProtKB-EC"/>
</dbReference>
<keyword evidence="6 7" id="KW-0418">Kinase</keyword>
<evidence type="ECO:0000256" key="1">
    <source>
        <dbReference type="ARBA" id="ARBA00000582"/>
    </source>
</evidence>
<dbReference type="Gramene" id="Aco009219.1.mrna1">
    <property type="protein sequence ID" value="Aco009219.1.mrna1"/>
    <property type="gene ID" value="Aco009219.1.path1"/>
</dbReference>
<evidence type="ECO:0000256" key="5">
    <source>
        <dbReference type="ARBA" id="ARBA00022741"/>
    </source>
</evidence>
<dbReference type="EC" id="2.7.4.3" evidence="3"/>
<dbReference type="NCBIfam" id="TIGR01351">
    <property type="entry name" value="adk"/>
    <property type="match status" value="1"/>
</dbReference>
<dbReference type="Gene3D" id="3.40.50.300">
    <property type="entry name" value="P-loop containing nucleotide triphosphate hydrolases"/>
    <property type="match status" value="1"/>
</dbReference>
<dbReference type="InterPro" id="IPR033690">
    <property type="entry name" value="Adenylat_kinase_CS"/>
</dbReference>
<evidence type="ECO:0000313" key="8">
    <source>
        <dbReference type="EMBL" id="OAY83812.1"/>
    </source>
</evidence>
<sequence length="286" mass="31085">MAALIRSGRSVGGSAARRRISSSAAASEAWDRSPASLGREGAAEIGVPARRGVRWVFLGCPGVGKGTYASRLSQLLGVPHVAMGDLVRDELASPAPLAKELAGIVNQGKLVPDEIIVNLLSEHLKNGEAKGESGFILDGFPRTIRQAEILEGVADIDLVINLKLREEALLMKCLGRRICRECGGNFNVSSVDIKGGDGRPHIYMPQILPPEQCLSKLVIREDDADEKVVKTRLRIYFDVTQPVEEFYRSRGKLLEFDLPGGIPESWRKLLEALNLEDPANRQSAAL</sequence>
<dbReference type="PRINTS" id="PR00094">
    <property type="entry name" value="ADENYLTKNASE"/>
</dbReference>
<dbReference type="CDD" id="cd01428">
    <property type="entry name" value="ADK"/>
    <property type="match status" value="1"/>
</dbReference>
<dbReference type="PROSITE" id="PS00113">
    <property type="entry name" value="ADENYLATE_KINASE"/>
    <property type="match status" value="1"/>
</dbReference>
<dbReference type="InterPro" id="IPR000850">
    <property type="entry name" value="Adenylat/UMP-CMP_kin"/>
</dbReference>
<dbReference type="EMBL" id="LSRQ01000307">
    <property type="protein sequence ID" value="OAY83812.1"/>
    <property type="molecule type" value="Genomic_DNA"/>
</dbReference>
<reference evidence="11" key="2">
    <citation type="submission" date="2025-04" db="UniProtKB">
        <authorList>
            <consortium name="RefSeq"/>
        </authorList>
    </citation>
    <scope>IDENTIFICATION</scope>
    <source>
        <tissue evidence="11">Leaf</tissue>
    </source>
</reference>
<evidence type="ECO:0000313" key="10">
    <source>
        <dbReference type="Proteomes" id="UP000515123"/>
    </source>
</evidence>
<evidence type="ECO:0000256" key="6">
    <source>
        <dbReference type="ARBA" id="ARBA00022777"/>
    </source>
</evidence>
<evidence type="ECO:0000256" key="2">
    <source>
        <dbReference type="ARBA" id="ARBA00007220"/>
    </source>
</evidence>
<dbReference type="GO" id="GO:0005524">
    <property type="term" value="F:ATP binding"/>
    <property type="evidence" value="ECO:0007669"/>
    <property type="project" value="InterPro"/>
</dbReference>
<dbReference type="AlphaFoldDB" id="A0A199W2V2"/>
<dbReference type="RefSeq" id="XP_020112335.1">
    <property type="nucleotide sequence ID" value="XM_020256746.1"/>
</dbReference>
<evidence type="ECO:0000313" key="9">
    <source>
        <dbReference type="Proteomes" id="UP000092600"/>
    </source>
</evidence>
<dbReference type="Proteomes" id="UP000515123">
    <property type="component" value="Linkage group 22"/>
</dbReference>
<dbReference type="InterPro" id="IPR027417">
    <property type="entry name" value="P-loop_NTPase"/>
</dbReference>
<keyword evidence="10" id="KW-1185">Reference proteome</keyword>
<dbReference type="HAMAP" id="MF_00235">
    <property type="entry name" value="Adenylate_kinase_Adk"/>
    <property type="match status" value="1"/>
</dbReference>
<comment type="similarity">
    <text evidence="2 7">Belongs to the adenylate kinase family.</text>
</comment>
<evidence type="ECO:0000313" key="11">
    <source>
        <dbReference type="RefSeq" id="XP_020112335.1"/>
    </source>
</evidence>
<name>A0A199W2V2_ANACO</name>
<keyword evidence="4 7" id="KW-0808">Transferase</keyword>
<dbReference type="Pfam" id="PF00406">
    <property type="entry name" value="ADK"/>
    <property type="match status" value="1"/>
</dbReference>
<comment type="catalytic activity">
    <reaction evidence="1">
        <text>AMP + ATP = 2 ADP</text>
        <dbReference type="Rhea" id="RHEA:12973"/>
        <dbReference type="ChEBI" id="CHEBI:30616"/>
        <dbReference type="ChEBI" id="CHEBI:456215"/>
        <dbReference type="ChEBI" id="CHEBI:456216"/>
        <dbReference type="EC" id="2.7.4.3"/>
    </reaction>
</comment>
<organism evidence="8 9">
    <name type="scientific">Ananas comosus</name>
    <name type="common">Pineapple</name>
    <name type="synonym">Ananas ananas</name>
    <dbReference type="NCBI Taxonomy" id="4615"/>
    <lineage>
        <taxon>Eukaryota</taxon>
        <taxon>Viridiplantae</taxon>
        <taxon>Streptophyta</taxon>
        <taxon>Embryophyta</taxon>
        <taxon>Tracheophyta</taxon>
        <taxon>Spermatophyta</taxon>
        <taxon>Magnoliopsida</taxon>
        <taxon>Liliopsida</taxon>
        <taxon>Poales</taxon>
        <taxon>Bromeliaceae</taxon>
        <taxon>Bromelioideae</taxon>
        <taxon>Ananas</taxon>
    </lineage>
</organism>
<accession>A0A199W2V2</accession>
<reference evidence="8 9" key="1">
    <citation type="journal article" date="2016" name="DNA Res.">
        <title>The draft genome of MD-2 pineapple using hybrid error correction of long reads.</title>
        <authorList>
            <person name="Redwan R.M."/>
            <person name="Saidin A."/>
            <person name="Kumar S.V."/>
        </authorList>
    </citation>
    <scope>NUCLEOTIDE SEQUENCE [LARGE SCALE GENOMIC DNA]</scope>
    <source>
        <strain evidence="9">cv. MD2</strain>
        <tissue evidence="8">Leaf</tissue>
    </source>
</reference>